<keyword evidence="1" id="KW-0472">Membrane</keyword>
<dbReference type="RefSeq" id="WP_170095064.1">
    <property type="nucleotide sequence ID" value="NZ_WOYG01000001.1"/>
</dbReference>
<evidence type="ECO:0000256" key="1">
    <source>
        <dbReference type="SAM" id="Phobius"/>
    </source>
</evidence>
<sequence length="59" mass="6266">MFVRSFVLGGTIASAVALHSSLETVLMDTILGVAIAIAVFVLYYAFVLRPARDGRGPDP</sequence>
<organism evidence="2 3">
    <name type="scientific">Halomicrobium mukohataei</name>
    <dbReference type="NCBI Taxonomy" id="57705"/>
    <lineage>
        <taxon>Archaea</taxon>
        <taxon>Methanobacteriati</taxon>
        <taxon>Methanobacteriota</taxon>
        <taxon>Stenosarchaea group</taxon>
        <taxon>Halobacteria</taxon>
        <taxon>Halobacteriales</taxon>
        <taxon>Haloarculaceae</taxon>
        <taxon>Halomicrobium</taxon>
    </lineage>
</organism>
<evidence type="ECO:0000313" key="3">
    <source>
        <dbReference type="Proteomes" id="UP000608662"/>
    </source>
</evidence>
<proteinExistence type="predicted"/>
<dbReference type="EMBL" id="WOYG01000001">
    <property type="protein sequence ID" value="NLV11379.1"/>
    <property type="molecule type" value="Genomic_DNA"/>
</dbReference>
<reference evidence="2" key="1">
    <citation type="submission" date="2019-12" db="EMBL/GenBank/DDBJ databases">
        <title>Whole-genome sequence of Halomicrobium mukohataei pws1.</title>
        <authorList>
            <person name="Verma D.K."/>
            <person name="Gopal K."/>
            <person name="Prasad E.S."/>
        </authorList>
    </citation>
    <scope>NUCLEOTIDE SEQUENCE</scope>
    <source>
        <strain evidence="2">Pws1</strain>
    </source>
</reference>
<name>A0A847UDW6_9EURY</name>
<protein>
    <submittedName>
        <fullName evidence="2">Uncharacterized protein</fullName>
    </submittedName>
</protein>
<comment type="caution">
    <text evidence="2">The sequence shown here is derived from an EMBL/GenBank/DDBJ whole genome shotgun (WGS) entry which is preliminary data.</text>
</comment>
<accession>A0A847UDW6</accession>
<dbReference type="Proteomes" id="UP000608662">
    <property type="component" value="Unassembled WGS sequence"/>
</dbReference>
<dbReference type="AlphaFoldDB" id="A0A847UDW6"/>
<feature type="transmembrane region" description="Helical" evidence="1">
    <location>
        <begin position="30"/>
        <end position="48"/>
    </location>
</feature>
<gene>
    <name evidence="2" type="ORF">GOC74_15730</name>
</gene>
<dbReference type="OrthoDB" id="373651at2157"/>
<keyword evidence="1" id="KW-0812">Transmembrane</keyword>
<evidence type="ECO:0000313" key="2">
    <source>
        <dbReference type="EMBL" id="NLV11379.1"/>
    </source>
</evidence>
<keyword evidence="1" id="KW-1133">Transmembrane helix</keyword>
<dbReference type="GeneID" id="94360758"/>